<dbReference type="Gene3D" id="1.10.150.130">
    <property type="match status" value="1"/>
</dbReference>
<comment type="similarity">
    <text evidence="1">Belongs to the 'phage' integrase family.</text>
</comment>
<dbReference type="PROSITE" id="PS51898">
    <property type="entry name" value="TYR_RECOMBINASE"/>
    <property type="match status" value="1"/>
</dbReference>
<evidence type="ECO:0000313" key="9">
    <source>
        <dbReference type="Proteomes" id="UP000014909"/>
    </source>
</evidence>
<dbReference type="CDD" id="cd00397">
    <property type="entry name" value="DNA_BRE_C"/>
    <property type="match status" value="1"/>
</dbReference>
<sequence>MSKDKNITHHEIMLVESSSANLLSVPDKGNLSPSNRYLMSLRSKNSRRTMGSILNNIVKIFGAQTHGQFDWLSIEPTDVDIIIEHLREIKQLKPTTVNLYVNALRGVFKAAYINNQLSTEAYEKLRSVKFYKGSRLARNREPIEKDVLKAVIDTCDDSPLGVRDAAIISLMANCGLRRDEVVNLTVSQYNREIGKMNVIGKGDKERVIPVPKKVRTRINRWLDTVRTHQEGYLFCRVRRWGKVDNSLNKPLTGQAIYNMLETRSLSLPDNMKIKPHALRRFCGTNLLKNGHDIALVKDVLGHADIKTTQVYIDTTDEEMRSAIDGLDI</sequence>
<feature type="domain" description="Core-binding (CB)" evidence="7">
    <location>
        <begin position="32"/>
        <end position="112"/>
    </location>
</feature>
<dbReference type="AlphaFoldDB" id="S5AJ06"/>
<gene>
    <name evidence="8" type="ORF">I633_22351</name>
</gene>
<evidence type="ECO:0000259" key="6">
    <source>
        <dbReference type="PROSITE" id="PS51898"/>
    </source>
</evidence>
<feature type="domain" description="Tyr recombinase" evidence="6">
    <location>
        <begin position="138"/>
        <end position="324"/>
    </location>
</feature>
<evidence type="ECO:0000259" key="7">
    <source>
        <dbReference type="PROSITE" id="PS51900"/>
    </source>
</evidence>
<dbReference type="HOGENOM" id="CLU_027562_9_6_6"/>
<dbReference type="InterPro" id="IPR010998">
    <property type="entry name" value="Integrase_recombinase_N"/>
</dbReference>
<dbReference type="GO" id="GO:0003677">
    <property type="term" value="F:DNA binding"/>
    <property type="evidence" value="ECO:0007669"/>
    <property type="project" value="UniProtKB-UniRule"/>
</dbReference>
<dbReference type="InterPro" id="IPR002104">
    <property type="entry name" value="Integrase_catalytic"/>
</dbReference>
<proteinExistence type="inferred from homology"/>
<dbReference type="GO" id="GO:0006310">
    <property type="term" value="P:DNA recombination"/>
    <property type="evidence" value="ECO:0007669"/>
    <property type="project" value="UniProtKB-KW"/>
</dbReference>
<dbReference type="InterPro" id="IPR050090">
    <property type="entry name" value="Tyrosine_recombinase_XerCD"/>
</dbReference>
<dbReference type="EMBL" id="CP004847">
    <property type="protein sequence ID" value="AGP79890.1"/>
    <property type="molecule type" value="Genomic_DNA"/>
</dbReference>
<protein>
    <submittedName>
        <fullName evidence="8">Integrase/recombinase</fullName>
    </submittedName>
</protein>
<geneLocation type="plasmid" evidence="8">
    <name>unnamed</name>
</geneLocation>
<evidence type="ECO:0000256" key="4">
    <source>
        <dbReference type="ARBA" id="ARBA00023172"/>
    </source>
</evidence>
<dbReference type="Proteomes" id="UP000014909">
    <property type="component" value="Plasmid unnamed"/>
</dbReference>
<dbReference type="KEGG" id="amh:I633_22351"/>
<dbReference type="InterPro" id="IPR044068">
    <property type="entry name" value="CB"/>
</dbReference>
<dbReference type="Gene3D" id="1.10.443.10">
    <property type="entry name" value="Intergrase catalytic core"/>
    <property type="match status" value="1"/>
</dbReference>
<name>S5AJ06_9ALTE</name>
<reference evidence="8 9" key="1">
    <citation type="journal article" date="2013" name="Genome Biol. Evol.">
        <title>Genomic Diversity of "Deep Ecotype" Alteromonas macleodii Isolates: Evidence for Pan-Mediterranean Clonal Frames.</title>
        <authorList>
            <person name="Lopez-Perez M."/>
            <person name="Gonzaga A."/>
            <person name="Rodriguez-Valera F."/>
        </authorList>
    </citation>
    <scope>NUCLEOTIDE SEQUENCE [LARGE SCALE GENOMIC DNA]</scope>
    <source>
        <strain evidence="9">'English Channel 615'</strain>
        <plasmid evidence="9">Plasmid</plasmid>
    </source>
</reference>
<organism evidence="8 9">
    <name type="scientific">Alteromonas mediterranea 615</name>
    <dbReference type="NCBI Taxonomy" id="1300253"/>
    <lineage>
        <taxon>Bacteria</taxon>
        <taxon>Pseudomonadati</taxon>
        <taxon>Pseudomonadota</taxon>
        <taxon>Gammaproteobacteria</taxon>
        <taxon>Alteromonadales</taxon>
        <taxon>Alteromonadaceae</taxon>
        <taxon>Alteromonas/Salinimonas group</taxon>
        <taxon>Alteromonas</taxon>
    </lineage>
</organism>
<dbReference type="BioCyc" id="AMAC1300253:G12YX-3537-MONOMER"/>
<dbReference type="Pfam" id="PF00589">
    <property type="entry name" value="Phage_integrase"/>
    <property type="match status" value="1"/>
</dbReference>
<dbReference type="PATRIC" id="fig|1300253.3.peg.4661"/>
<dbReference type="PROSITE" id="PS51900">
    <property type="entry name" value="CB"/>
    <property type="match status" value="1"/>
</dbReference>
<keyword evidence="8" id="KW-0614">Plasmid</keyword>
<evidence type="ECO:0000256" key="1">
    <source>
        <dbReference type="ARBA" id="ARBA00008857"/>
    </source>
</evidence>
<evidence type="ECO:0000256" key="2">
    <source>
        <dbReference type="ARBA" id="ARBA00022908"/>
    </source>
</evidence>
<keyword evidence="2" id="KW-0229">DNA integration</keyword>
<dbReference type="InterPro" id="IPR013762">
    <property type="entry name" value="Integrase-like_cat_sf"/>
</dbReference>
<accession>S5AJ06</accession>
<keyword evidence="4" id="KW-0233">DNA recombination</keyword>
<evidence type="ECO:0000313" key="8">
    <source>
        <dbReference type="EMBL" id="AGP79890.1"/>
    </source>
</evidence>
<evidence type="ECO:0000256" key="5">
    <source>
        <dbReference type="PROSITE-ProRule" id="PRU01248"/>
    </source>
</evidence>
<keyword evidence="3 5" id="KW-0238">DNA-binding</keyword>
<dbReference type="SUPFAM" id="SSF56349">
    <property type="entry name" value="DNA breaking-rejoining enzymes"/>
    <property type="match status" value="1"/>
</dbReference>
<dbReference type="PANTHER" id="PTHR30349">
    <property type="entry name" value="PHAGE INTEGRASE-RELATED"/>
    <property type="match status" value="1"/>
</dbReference>
<dbReference type="GO" id="GO:0015074">
    <property type="term" value="P:DNA integration"/>
    <property type="evidence" value="ECO:0007669"/>
    <property type="project" value="UniProtKB-KW"/>
</dbReference>
<dbReference type="PANTHER" id="PTHR30349:SF41">
    <property type="entry name" value="INTEGRASE_RECOMBINASE PROTEIN MJ0367-RELATED"/>
    <property type="match status" value="1"/>
</dbReference>
<evidence type="ECO:0000256" key="3">
    <source>
        <dbReference type="ARBA" id="ARBA00023125"/>
    </source>
</evidence>
<dbReference type="InterPro" id="IPR011010">
    <property type="entry name" value="DNA_brk_join_enz"/>
</dbReference>